<dbReference type="SUPFAM" id="SSF52540">
    <property type="entry name" value="P-loop containing nucleoside triphosphate hydrolases"/>
    <property type="match status" value="1"/>
</dbReference>
<dbReference type="InterPro" id="IPR009744">
    <property type="entry name" value="VirC1"/>
</dbReference>
<dbReference type="Pfam" id="PF07015">
    <property type="entry name" value="VirC1"/>
    <property type="match status" value="1"/>
</dbReference>
<proteinExistence type="predicted"/>
<gene>
    <name evidence="1" type="ORF">XINFAN_04199</name>
</gene>
<dbReference type="AlphaFoldDB" id="A0A3P5XQU5"/>
<name>A0A3P5XQU5_9RHOB</name>
<dbReference type="InterPro" id="IPR027417">
    <property type="entry name" value="P-loop_NTPase"/>
</dbReference>
<dbReference type="PANTHER" id="PTHR13696:SF96">
    <property type="entry name" value="COBQ_COBB_MIND_PARA NUCLEOTIDE BINDING DOMAIN-CONTAINING PROTEIN"/>
    <property type="match status" value="1"/>
</dbReference>
<dbReference type="PIRSF" id="PIRSF009320">
    <property type="entry name" value="Nuc_binding_HP_1000"/>
    <property type="match status" value="1"/>
</dbReference>
<dbReference type="RefSeq" id="WP_124088854.1">
    <property type="nucleotide sequence ID" value="NZ_UXAW01000142.1"/>
</dbReference>
<protein>
    <submittedName>
        <fullName evidence="1">VirC1 protein</fullName>
    </submittedName>
</protein>
<accession>A0A3P5XQU5</accession>
<sequence length="244" mass="27159">MPNENMTTIAIVGQKGGAGKTTLARVLASAALASKQRVHVIDTDPQSAFSRWYARVSKNGGGALPEDRFHIEVQHDADALAARVDELYEAGDTDLVLIDTKGELTEWTGKVMREADRLIMPVMPTPTDIEIQLQTLDFYEDLREMHPDDFPPLACVLTRVPPNGKRSKAEERSVAEIASQFPIVPTVLVARASYIKMDEEGFLHVLRQRIAENPAERLQVKNIEETLSEAVDIFNEVMEFTDEG</sequence>
<organism evidence="1 2">
    <name type="scientific">Pseudogemmobacter humi</name>
    <dbReference type="NCBI Taxonomy" id="2483812"/>
    <lineage>
        <taxon>Bacteria</taxon>
        <taxon>Pseudomonadati</taxon>
        <taxon>Pseudomonadota</taxon>
        <taxon>Alphaproteobacteria</taxon>
        <taxon>Rhodobacterales</taxon>
        <taxon>Paracoccaceae</taxon>
        <taxon>Pseudogemmobacter</taxon>
    </lineage>
</organism>
<dbReference type="EMBL" id="UXAW01000142">
    <property type="protein sequence ID" value="VDC34001.1"/>
    <property type="molecule type" value="Genomic_DNA"/>
</dbReference>
<dbReference type="OrthoDB" id="7820287at2"/>
<keyword evidence="2" id="KW-1185">Reference proteome</keyword>
<reference evidence="1 2" key="1">
    <citation type="submission" date="2018-11" db="EMBL/GenBank/DDBJ databases">
        <authorList>
            <person name="Criscuolo A."/>
        </authorList>
    </citation>
    <scope>NUCLEOTIDE SEQUENCE [LARGE SCALE GENOMIC DNA]</scope>
    <source>
        <strain evidence="1">ACIP111625</strain>
    </source>
</reference>
<dbReference type="Proteomes" id="UP000277498">
    <property type="component" value="Unassembled WGS sequence"/>
</dbReference>
<dbReference type="CDD" id="cd02042">
    <property type="entry name" value="ParAB_family"/>
    <property type="match status" value="1"/>
</dbReference>
<dbReference type="InterPro" id="IPR050678">
    <property type="entry name" value="DNA_Partitioning_ATPase"/>
</dbReference>
<evidence type="ECO:0000313" key="2">
    <source>
        <dbReference type="Proteomes" id="UP000277498"/>
    </source>
</evidence>
<dbReference type="Gene3D" id="3.40.50.300">
    <property type="entry name" value="P-loop containing nucleotide triphosphate hydrolases"/>
    <property type="match status" value="1"/>
</dbReference>
<dbReference type="PANTHER" id="PTHR13696">
    <property type="entry name" value="P-LOOP CONTAINING NUCLEOSIDE TRIPHOSPHATE HYDROLASE"/>
    <property type="match status" value="1"/>
</dbReference>
<evidence type="ECO:0000313" key="1">
    <source>
        <dbReference type="EMBL" id="VDC34001.1"/>
    </source>
</evidence>